<organism evidence="4 5">
    <name type="scientific">Celeribacter halophilus</name>
    <dbReference type="NCBI Taxonomy" id="576117"/>
    <lineage>
        <taxon>Bacteria</taxon>
        <taxon>Pseudomonadati</taxon>
        <taxon>Pseudomonadota</taxon>
        <taxon>Alphaproteobacteria</taxon>
        <taxon>Rhodobacterales</taxon>
        <taxon>Roseobacteraceae</taxon>
        <taxon>Celeribacter</taxon>
    </lineage>
</organism>
<name>A0A1I3VE30_9RHOB</name>
<feature type="domain" description="DUF112" evidence="2">
    <location>
        <begin position="19"/>
        <end position="434"/>
    </location>
</feature>
<evidence type="ECO:0000313" key="3">
    <source>
        <dbReference type="EMBL" id="MDO6455935.1"/>
    </source>
</evidence>
<dbReference type="OrthoDB" id="9791872at2"/>
<feature type="transmembrane region" description="Helical" evidence="1">
    <location>
        <begin position="111"/>
        <end position="133"/>
    </location>
</feature>
<protein>
    <submittedName>
        <fullName evidence="4">Putative tricarboxylic transport membrane protein</fullName>
    </submittedName>
    <submittedName>
        <fullName evidence="3">Tripartite tricarboxylate transporter permease</fullName>
    </submittedName>
</protein>
<feature type="transmembrane region" description="Helical" evidence="1">
    <location>
        <begin position="459"/>
        <end position="484"/>
    </location>
</feature>
<dbReference type="GeneID" id="98666275"/>
<feature type="transmembrane region" description="Helical" evidence="1">
    <location>
        <begin position="315"/>
        <end position="338"/>
    </location>
</feature>
<dbReference type="Proteomes" id="UP000183299">
    <property type="component" value="Unassembled WGS sequence"/>
</dbReference>
<feature type="transmembrane region" description="Helical" evidence="1">
    <location>
        <begin position="410"/>
        <end position="439"/>
    </location>
</feature>
<feature type="transmembrane region" description="Helical" evidence="1">
    <location>
        <begin position="380"/>
        <end position="403"/>
    </location>
</feature>
<reference evidence="3" key="2">
    <citation type="submission" date="2023-07" db="EMBL/GenBank/DDBJ databases">
        <title>Genome content predicts the carbon catabolic preferences of heterotrophic bacteria.</title>
        <authorList>
            <person name="Gralka M."/>
        </authorList>
    </citation>
    <scope>NUCLEOTIDE SEQUENCE</scope>
    <source>
        <strain evidence="3">I2M02</strain>
    </source>
</reference>
<feature type="transmembrane region" description="Helical" evidence="1">
    <location>
        <begin position="145"/>
        <end position="162"/>
    </location>
</feature>
<dbReference type="RefSeq" id="WP_066598745.1">
    <property type="nucleotide sequence ID" value="NZ_FORY01000014.1"/>
</dbReference>
<evidence type="ECO:0000259" key="2">
    <source>
        <dbReference type="Pfam" id="PF01970"/>
    </source>
</evidence>
<feature type="transmembrane region" description="Helical" evidence="1">
    <location>
        <begin position="43"/>
        <end position="63"/>
    </location>
</feature>
<keyword evidence="1" id="KW-1133">Transmembrane helix</keyword>
<dbReference type="AlphaFoldDB" id="A0A1I3VE30"/>
<dbReference type="InterPro" id="IPR002823">
    <property type="entry name" value="DUF112_TM"/>
</dbReference>
<proteinExistence type="predicted"/>
<dbReference type="EMBL" id="JAUOPJ010000002">
    <property type="protein sequence ID" value="MDO6455935.1"/>
    <property type="molecule type" value="Genomic_DNA"/>
</dbReference>
<feature type="transmembrane region" description="Helical" evidence="1">
    <location>
        <begin position="200"/>
        <end position="221"/>
    </location>
</feature>
<reference evidence="4 5" key="1">
    <citation type="submission" date="2016-10" db="EMBL/GenBank/DDBJ databases">
        <authorList>
            <person name="de Groot N.N."/>
        </authorList>
    </citation>
    <scope>NUCLEOTIDE SEQUENCE [LARGE SCALE GENOMIC DNA]</scope>
    <source>
        <strain evidence="4 5">CGMCC 1.8891</strain>
    </source>
</reference>
<accession>A0A1I3VE30</accession>
<dbReference type="PANTHER" id="PTHR35342:SF5">
    <property type="entry name" value="TRICARBOXYLIC TRANSPORT PROTEIN"/>
    <property type="match status" value="1"/>
</dbReference>
<dbReference type="Pfam" id="PF01970">
    <property type="entry name" value="TctA"/>
    <property type="match status" value="1"/>
</dbReference>
<feature type="transmembrane region" description="Helical" evidence="1">
    <location>
        <begin position="254"/>
        <end position="276"/>
    </location>
</feature>
<feature type="transmembrane region" description="Helical" evidence="1">
    <location>
        <begin position="69"/>
        <end position="90"/>
    </location>
</feature>
<feature type="transmembrane region" description="Helical" evidence="1">
    <location>
        <begin position="350"/>
        <end position="374"/>
    </location>
</feature>
<feature type="transmembrane region" description="Helical" evidence="1">
    <location>
        <begin position="169"/>
        <end position="188"/>
    </location>
</feature>
<feature type="transmembrane region" description="Helical" evidence="1">
    <location>
        <begin position="12"/>
        <end position="31"/>
    </location>
</feature>
<keyword evidence="1" id="KW-0812">Transmembrane</keyword>
<dbReference type="STRING" id="576117.SAMN04488138_11459"/>
<keyword evidence="1" id="KW-0472">Membrane</keyword>
<sequence>MFDLFTEGFAMAMRFDTMALMCVGLFSGMLVGSLPGFTTLMAMAILLPISFFLEPIVGIPFLLGIYKGGIFGGSVPAILISMPGTGAAVATSRDGYKLTQQGKSRKALDMALFSSVTGDTFSDIFTIFMMFPIAYMVMQFGPPELFAVLLLSLIIIAATSGANPLKSLIMMMLGLWLSFVGTDPLAGAERFTFGLFDLRSGIPLLPMLIGVFALPEVANVIMRQEKGRKLAALVGERLTRAEFRRCMPTIARSTVIGTGIGIVPGLGQIVAAMMGYTAAKNASKHPETFGEGEIEGVAAAEAANNAVNGPTMVPLLTLGIPGDNVTAILLGAFVAQGLRPGPQLFEEQGATVFAILIAMVIANLLFLLIGYLSIPFFSKIVTIKTSILIPLVIMFAFAGTYVYRSDPTDLLILVAFGAFGIVAKAARFDVMPMVMGFILGPSMEYAFGQTAAMANGNALVFFATERLGALCVLIAAPVLGYFLWKRLYGTSALSKTIQQKQ</sequence>
<keyword evidence="5" id="KW-1185">Reference proteome</keyword>
<dbReference type="Proteomes" id="UP001169823">
    <property type="component" value="Unassembled WGS sequence"/>
</dbReference>
<evidence type="ECO:0000256" key="1">
    <source>
        <dbReference type="SAM" id="Phobius"/>
    </source>
</evidence>
<evidence type="ECO:0000313" key="4">
    <source>
        <dbReference type="EMBL" id="SFJ92467.1"/>
    </source>
</evidence>
<dbReference type="PANTHER" id="PTHR35342">
    <property type="entry name" value="TRICARBOXYLIC TRANSPORT PROTEIN"/>
    <property type="match status" value="1"/>
</dbReference>
<evidence type="ECO:0000313" key="5">
    <source>
        <dbReference type="Proteomes" id="UP000183299"/>
    </source>
</evidence>
<dbReference type="EMBL" id="FORY01000014">
    <property type="protein sequence ID" value="SFJ92467.1"/>
    <property type="molecule type" value="Genomic_DNA"/>
</dbReference>
<gene>
    <name evidence="3" type="ORF">Q4494_02510</name>
    <name evidence="4" type="ORF">SAMN04488138_11459</name>
</gene>